<evidence type="ECO:0000256" key="5">
    <source>
        <dbReference type="ARBA" id="ARBA00022833"/>
    </source>
</evidence>
<evidence type="ECO:0000256" key="3">
    <source>
        <dbReference type="ARBA" id="ARBA00022723"/>
    </source>
</evidence>
<dbReference type="PANTHER" id="PTHR30471:SF3">
    <property type="entry name" value="UPF0758 PROTEIN YEES-RELATED"/>
    <property type="match status" value="1"/>
</dbReference>
<keyword evidence="10" id="KW-1185">Reference proteome</keyword>
<evidence type="ECO:0000313" key="10">
    <source>
        <dbReference type="Proteomes" id="UP001375370"/>
    </source>
</evidence>
<dbReference type="InterPro" id="IPR001405">
    <property type="entry name" value="UPF0758"/>
</dbReference>
<keyword evidence="2" id="KW-0645">Protease</keyword>
<dbReference type="InterPro" id="IPR025657">
    <property type="entry name" value="RadC_JAB"/>
</dbReference>
<dbReference type="Pfam" id="PF20582">
    <property type="entry name" value="UPF0758_N"/>
    <property type="match status" value="1"/>
</dbReference>
<dbReference type="SUPFAM" id="SSF47781">
    <property type="entry name" value="RuvA domain 2-like"/>
    <property type="match status" value="1"/>
</dbReference>
<dbReference type="NCBIfam" id="NF000642">
    <property type="entry name" value="PRK00024.1"/>
    <property type="match status" value="1"/>
</dbReference>
<gene>
    <name evidence="9" type="primary">radC</name>
    <name evidence="9" type="ORF">V8247_04480</name>
</gene>
<reference evidence="9 10" key="1">
    <citation type="submission" date="2024-03" db="EMBL/GenBank/DDBJ databases">
        <title>A Dehalogenimonas Isolated from Estuarine Sediments Dihaloeliminates Chlorinated Alkanes.</title>
        <authorList>
            <person name="Yang Y."/>
            <person name="Wang H."/>
        </authorList>
    </citation>
    <scope>NUCLEOTIDE SEQUENCE [LARGE SCALE GENOMIC DNA]</scope>
    <source>
        <strain evidence="9 10">W</strain>
    </source>
</reference>
<keyword evidence="4" id="KW-0378">Hydrolase</keyword>
<dbReference type="Proteomes" id="UP001375370">
    <property type="component" value="Chromosome"/>
</dbReference>
<dbReference type="PROSITE" id="PS50249">
    <property type="entry name" value="MPN"/>
    <property type="match status" value="1"/>
</dbReference>
<keyword evidence="5" id="KW-0862">Zinc</keyword>
<evidence type="ECO:0000259" key="8">
    <source>
        <dbReference type="PROSITE" id="PS50249"/>
    </source>
</evidence>
<keyword evidence="3" id="KW-0479">Metal-binding</keyword>
<dbReference type="Pfam" id="PF04002">
    <property type="entry name" value="RadC"/>
    <property type="match status" value="1"/>
</dbReference>
<dbReference type="Gene3D" id="1.10.150.20">
    <property type="entry name" value="5' to 3' exonuclease, C-terminal subdomain"/>
    <property type="match status" value="1"/>
</dbReference>
<evidence type="ECO:0000313" key="9">
    <source>
        <dbReference type="EMBL" id="WWX26232.1"/>
    </source>
</evidence>
<dbReference type="InterPro" id="IPR037518">
    <property type="entry name" value="MPN"/>
</dbReference>
<dbReference type="NCBIfam" id="TIGR00608">
    <property type="entry name" value="radc"/>
    <property type="match status" value="1"/>
</dbReference>
<accession>A0ABZ2J5N8</accession>
<comment type="similarity">
    <text evidence="1 7">Belongs to the UPF0758 family.</text>
</comment>
<dbReference type="InterPro" id="IPR046778">
    <property type="entry name" value="UPF0758_N"/>
</dbReference>
<evidence type="ECO:0000256" key="2">
    <source>
        <dbReference type="ARBA" id="ARBA00022670"/>
    </source>
</evidence>
<evidence type="ECO:0000256" key="4">
    <source>
        <dbReference type="ARBA" id="ARBA00022801"/>
    </source>
</evidence>
<name>A0ABZ2J5N8_9CHLR</name>
<sequence>MPENTANQEHPSAGHRERLRQRFDKGGLIALADYEAVELLLTLGTPRRDCKPAAKAAIKRFKTFRGVLEATSEELQEIKGIGPANSVAIRLVAEAAREFLKEKAKAQDWPESCVTPRQVFDYLYSSMSGLKKEVFKVLYLNSQNRILDIAEMSRGTVNASVVWVREVVEQALRLGAAAMIFVHNHPSGVPSPSQQDRDITRDLVFAAATMNIRSLDHIIIGDNCYHSLASEGLLDKYKTEFQQLRENSR</sequence>
<dbReference type="CDD" id="cd08071">
    <property type="entry name" value="MPN_DUF2466"/>
    <property type="match status" value="1"/>
</dbReference>
<keyword evidence="6" id="KW-0482">Metalloprotease</keyword>
<dbReference type="InterPro" id="IPR020891">
    <property type="entry name" value="UPF0758_CS"/>
</dbReference>
<dbReference type="Gene3D" id="3.40.140.10">
    <property type="entry name" value="Cytidine Deaminase, domain 2"/>
    <property type="match status" value="1"/>
</dbReference>
<evidence type="ECO:0000256" key="7">
    <source>
        <dbReference type="RuleBase" id="RU003797"/>
    </source>
</evidence>
<dbReference type="PANTHER" id="PTHR30471">
    <property type="entry name" value="DNA REPAIR PROTEIN RADC"/>
    <property type="match status" value="1"/>
</dbReference>
<organism evidence="9 10">
    <name type="scientific">Candidatus Dehalogenimonas loeffleri</name>
    <dbReference type="NCBI Taxonomy" id="3127115"/>
    <lineage>
        <taxon>Bacteria</taxon>
        <taxon>Bacillati</taxon>
        <taxon>Chloroflexota</taxon>
        <taxon>Dehalococcoidia</taxon>
        <taxon>Dehalococcoidales</taxon>
        <taxon>Dehalococcoidaceae</taxon>
        <taxon>Dehalogenimonas</taxon>
    </lineage>
</organism>
<protein>
    <submittedName>
        <fullName evidence="9">DNA repair protein RadC</fullName>
    </submittedName>
</protein>
<evidence type="ECO:0000256" key="1">
    <source>
        <dbReference type="ARBA" id="ARBA00010243"/>
    </source>
</evidence>
<proteinExistence type="inferred from homology"/>
<dbReference type="PROSITE" id="PS01302">
    <property type="entry name" value="UPF0758"/>
    <property type="match status" value="1"/>
</dbReference>
<feature type="domain" description="MPN" evidence="8">
    <location>
        <begin position="112"/>
        <end position="234"/>
    </location>
</feature>
<dbReference type="InterPro" id="IPR010994">
    <property type="entry name" value="RuvA_2-like"/>
</dbReference>
<evidence type="ECO:0000256" key="6">
    <source>
        <dbReference type="ARBA" id="ARBA00023049"/>
    </source>
</evidence>
<dbReference type="RefSeq" id="WP_338739202.1">
    <property type="nucleotide sequence ID" value="NZ_CP146612.1"/>
</dbReference>
<dbReference type="EMBL" id="CP146612">
    <property type="protein sequence ID" value="WWX26232.1"/>
    <property type="molecule type" value="Genomic_DNA"/>
</dbReference>